<evidence type="ECO:0000259" key="9">
    <source>
        <dbReference type="PROSITE" id="PS00624"/>
    </source>
</evidence>
<feature type="domain" description="Glucose-methanol-choline oxidoreductase N-terminal" evidence="8">
    <location>
        <begin position="81"/>
        <end position="104"/>
    </location>
</feature>
<dbReference type="OrthoDB" id="9785276at2"/>
<dbReference type="InterPro" id="IPR036188">
    <property type="entry name" value="FAD/NAD-bd_sf"/>
</dbReference>
<comment type="cofactor">
    <cofactor evidence="1 6">
        <name>FAD</name>
        <dbReference type="ChEBI" id="CHEBI:57692"/>
    </cofactor>
</comment>
<dbReference type="Gene3D" id="3.30.560.10">
    <property type="entry name" value="Glucose Oxidase, domain 3"/>
    <property type="match status" value="1"/>
</dbReference>
<accession>A0A132E9E4</accession>
<dbReference type="SUPFAM" id="SSF54373">
    <property type="entry name" value="FAD-linked reductases, C-terminal domain"/>
    <property type="match status" value="1"/>
</dbReference>
<evidence type="ECO:0000256" key="4">
    <source>
        <dbReference type="ARBA" id="ARBA00022827"/>
    </source>
</evidence>
<dbReference type="Pfam" id="PF00732">
    <property type="entry name" value="GMC_oxred_N"/>
    <property type="match status" value="1"/>
</dbReference>
<dbReference type="Pfam" id="PF05199">
    <property type="entry name" value="GMC_oxred_C"/>
    <property type="match status" value="1"/>
</dbReference>
<keyword evidence="4 6" id="KW-0274">FAD</keyword>
<dbReference type="SUPFAM" id="SSF51905">
    <property type="entry name" value="FAD/NAD(P)-binding domain"/>
    <property type="match status" value="1"/>
</dbReference>
<protein>
    <submittedName>
        <fullName evidence="10">Choline dehydrogenase</fullName>
    </submittedName>
</protein>
<proteinExistence type="inferred from homology"/>
<sequence>MEIYDYIVVGAGSSGCVVAGRLSEDPAVRVLLVEAGPSMDNFWVRMPAGAGKLFMDKRFNWAFDTEPVPTLGGRTVYWPRGKGLGGSSSINGMIYMRGQPGDFDHWAALGNDGWGWADVLPYFIRSETNQRGANDYHGEQGPLHVSDAAIAHPTADDFIAAAEQAGIPRSADLNGPPHEGVAYRQYTIRNGRRHTSYNAFVEPVRHRRNLTVRTGVRVTRVVLEDGEAVGIEVLERGERRRIVAAREVILSGGALASPHLLMLSGIGDPAALRRHGIVATVDSPEVGRNLQDHWFGSFAWRATPDSSYNHRLRGLRKYLEGARYLLTGGGYLALGAPPVTAYARSEPGRPEADLQLTVSPMTFKIAASGEPVIDDFPAIGASVVLLTPDARGHMELKSSDPLQPPAFHPNYLSEPGDIRRSIAGLRLMRRIAQTAPLASRIVDELAPGASATTDEQLLSHLRTFGNSGWHQVGTCRMGSDPRAVVDPWLRVRGVGRLRVVDASIMPRIVAGNTNAACIMIGEKAADMIRAEAVPCRPVAA</sequence>
<dbReference type="Proteomes" id="UP000062912">
    <property type="component" value="Unassembled WGS sequence"/>
</dbReference>
<dbReference type="AlphaFoldDB" id="A0A132E9E4"/>
<evidence type="ECO:0000259" key="8">
    <source>
        <dbReference type="PROSITE" id="PS00623"/>
    </source>
</evidence>
<keyword evidence="5" id="KW-0520">NAD</keyword>
<dbReference type="InterPro" id="IPR007867">
    <property type="entry name" value="GMC_OxRtase_C"/>
</dbReference>
<name>A0A132E9E4_9BURK</name>
<dbReference type="GO" id="GO:0016614">
    <property type="term" value="F:oxidoreductase activity, acting on CH-OH group of donors"/>
    <property type="evidence" value="ECO:0007669"/>
    <property type="project" value="InterPro"/>
</dbReference>
<dbReference type="Gene3D" id="3.50.50.60">
    <property type="entry name" value="FAD/NAD(P)-binding domain"/>
    <property type="match status" value="1"/>
</dbReference>
<dbReference type="PANTHER" id="PTHR11552:SF147">
    <property type="entry name" value="CHOLINE DEHYDROGENASE, MITOCHONDRIAL"/>
    <property type="match status" value="1"/>
</dbReference>
<dbReference type="PIRSF" id="PIRSF000137">
    <property type="entry name" value="Alcohol_oxidase"/>
    <property type="match status" value="1"/>
</dbReference>
<feature type="binding site" evidence="6">
    <location>
        <position position="218"/>
    </location>
    <ligand>
        <name>FAD</name>
        <dbReference type="ChEBI" id="CHEBI:57692"/>
    </ligand>
</feature>
<keyword evidence="3 7" id="KW-0285">Flavoprotein</keyword>
<dbReference type="GO" id="GO:0050660">
    <property type="term" value="F:flavin adenine dinucleotide binding"/>
    <property type="evidence" value="ECO:0007669"/>
    <property type="project" value="InterPro"/>
</dbReference>
<evidence type="ECO:0000256" key="1">
    <source>
        <dbReference type="ARBA" id="ARBA00001974"/>
    </source>
</evidence>
<dbReference type="EMBL" id="LPJR01000073">
    <property type="protein sequence ID" value="KWF21271.1"/>
    <property type="molecule type" value="Genomic_DNA"/>
</dbReference>
<evidence type="ECO:0000256" key="5">
    <source>
        <dbReference type="ARBA" id="ARBA00023027"/>
    </source>
</evidence>
<dbReference type="PROSITE" id="PS00624">
    <property type="entry name" value="GMC_OXRED_2"/>
    <property type="match status" value="1"/>
</dbReference>
<gene>
    <name evidence="10" type="ORF">WT56_29240</name>
</gene>
<feature type="domain" description="Glucose-methanol-choline oxidoreductase N-terminal" evidence="9">
    <location>
        <begin position="253"/>
        <end position="267"/>
    </location>
</feature>
<comment type="similarity">
    <text evidence="2 7">Belongs to the GMC oxidoreductase family.</text>
</comment>
<evidence type="ECO:0000256" key="6">
    <source>
        <dbReference type="PIRSR" id="PIRSR000137-2"/>
    </source>
</evidence>
<evidence type="ECO:0000313" key="11">
    <source>
        <dbReference type="Proteomes" id="UP000062912"/>
    </source>
</evidence>
<evidence type="ECO:0000313" key="10">
    <source>
        <dbReference type="EMBL" id="KWF21271.1"/>
    </source>
</evidence>
<dbReference type="PANTHER" id="PTHR11552">
    <property type="entry name" value="GLUCOSE-METHANOL-CHOLINE GMC OXIDOREDUCTASE"/>
    <property type="match status" value="1"/>
</dbReference>
<comment type="caution">
    <text evidence="10">The sequence shown here is derived from an EMBL/GenBank/DDBJ whole genome shotgun (WGS) entry which is preliminary data.</text>
</comment>
<organism evidence="10 11">
    <name type="scientific">Burkholderia pseudomultivorans</name>
    <dbReference type="NCBI Taxonomy" id="1207504"/>
    <lineage>
        <taxon>Bacteria</taxon>
        <taxon>Pseudomonadati</taxon>
        <taxon>Pseudomonadota</taxon>
        <taxon>Betaproteobacteria</taxon>
        <taxon>Burkholderiales</taxon>
        <taxon>Burkholderiaceae</taxon>
        <taxon>Burkholderia</taxon>
        <taxon>Burkholderia cepacia complex</taxon>
    </lineage>
</organism>
<dbReference type="PROSITE" id="PS00623">
    <property type="entry name" value="GMC_OXRED_1"/>
    <property type="match status" value="1"/>
</dbReference>
<dbReference type="InterPro" id="IPR012132">
    <property type="entry name" value="GMC_OxRdtase"/>
</dbReference>
<feature type="binding site" evidence="6">
    <location>
        <begin position="469"/>
        <end position="470"/>
    </location>
    <ligand>
        <name>FAD</name>
        <dbReference type="ChEBI" id="CHEBI:57692"/>
    </ligand>
</feature>
<dbReference type="RefSeq" id="WP_060246074.1">
    <property type="nucleotide sequence ID" value="NZ_LPJR01000073.1"/>
</dbReference>
<evidence type="ECO:0000256" key="3">
    <source>
        <dbReference type="ARBA" id="ARBA00022630"/>
    </source>
</evidence>
<evidence type="ECO:0000256" key="2">
    <source>
        <dbReference type="ARBA" id="ARBA00010790"/>
    </source>
</evidence>
<evidence type="ECO:0000256" key="7">
    <source>
        <dbReference type="RuleBase" id="RU003968"/>
    </source>
</evidence>
<dbReference type="InterPro" id="IPR000172">
    <property type="entry name" value="GMC_OxRdtase_N"/>
</dbReference>
<reference evidence="10 11" key="1">
    <citation type="submission" date="2015-11" db="EMBL/GenBank/DDBJ databases">
        <title>Expanding the genomic diversity of Burkholderia species for the development of highly accurate diagnostics.</title>
        <authorList>
            <person name="Sahl J."/>
            <person name="Keim P."/>
            <person name="Wagner D."/>
        </authorList>
    </citation>
    <scope>NUCLEOTIDE SEQUENCE [LARGE SCALE GENOMIC DNA]</scope>
    <source>
        <strain evidence="10 11">MSMB368WGS</strain>
    </source>
</reference>